<dbReference type="SUPFAM" id="SSF56935">
    <property type="entry name" value="Porins"/>
    <property type="match status" value="2"/>
</dbReference>
<evidence type="ECO:0000313" key="2">
    <source>
        <dbReference type="EMBL" id="PQV55447.1"/>
    </source>
</evidence>
<sequence length="1195" mass="128893">MTERFDAEPRKTRRRARLLASTALLSLTVSAVSVSAQTACQDNLLPQPEECRRANGDIAVEMPVGENAETVETAPGTGFSSLGFSISIEGQTVAGALAPATPQRTTDRQAAAADIDVRYDGLIPATILNVSTSDLRASYQAGETVTFRASANYPAWIDRAEIIVYDMAAPGRGIVARIPTAPNGETEWTMPEDGSGELAYALRVYDSAGRYDETVALDLVRTSAAFETHATTGPVTAAGEAEDRTRRKTIPVRGGQVTISGGNVGTAVEVMGETVPVDPDGRFVISRILPPGDHVVTVKANGGSVVRDVNIPVSDWFYVGIADLTLGKRLDDDLIEADPDYEDTYVDGRLAGYAKGTTAAGYTITGSIDTGEGPIEDAFRRLGDRDPRRVIERMDPSNLYPTYGDDSTSYDDAPTSGRFYLKVAKEASSLTWGDFKSNIDGTTFLRQSRGLYGAELRYVTPSVTTNGDPRATVTLYAAQPDTLPQRDILRGTGGSVYFLSRQDINIGSETITVETIDPVTGRVVSRATLTEGVDYQINYLQGVLILTRPLGSSVDDGGLVTDGSGSLDANLVAQYEYTPTGGSLDGSSFGGRATIAATERLTFGVTALSETTGAADQRMTGVDVRYALGETSFIEAEIAQTDGPGIGRAFSTDGGLTITSDGIAGGGKAQAYRFDSRFDLVELGLSRPGFVQLYGERKDAGFSTLTEDIAEDQTLLGLKSEVEVSDRLTFGLDAETFDKDGGDRKDSAELRLTYDLTPVWSVEAGLAYLDQRILAEPEDTGRRTDLGLRLNYQPSDDLLLYVFGQSTLSTSGGIGRNDRLGVGFDTRLSEKLSLSGEVSDGDKGAGAKAKLSYRPTADNEVYLGYTLDPTRTGAAYELVGRDRGKIVMGGRYKYSDSVSTWTESGWDLYGERRSLARTYGVTYTPDARWTFSGGIESGTVRDSVNGDFDRDAVSLGMAYKGDGPVSARARLEYRTEDGEGLPQDRETWALSGGFEYKVNDNWRVLANLDALKSTSDQDSFLDGEYVEASLGYAYRPVDNERLNLLMRYTYLRDLPGADQVSANGTTEGPLQVSHVFSIDGNYDLSSRLTLGAKYGFRTSRIAERGTDLFDDNSAHLGIVRLDWNVVHKWDLLAEGRVLVTEGVATTDTGALLALYRHFGNNAKVGLGYEWGEVSDDLTDIDYTSSGLFLNLIAKF</sequence>
<gene>
    <name evidence="2" type="ORF">LX70_03408</name>
</gene>
<evidence type="ECO:0000256" key="1">
    <source>
        <dbReference type="SAM" id="SignalP"/>
    </source>
</evidence>
<reference evidence="2 3" key="1">
    <citation type="submission" date="2018-02" db="EMBL/GenBank/DDBJ databases">
        <title>Genomic Encyclopedia of Archaeal and Bacterial Type Strains, Phase II (KMG-II): from individual species to whole genera.</title>
        <authorList>
            <person name="Goeker M."/>
        </authorList>
    </citation>
    <scope>NUCLEOTIDE SEQUENCE [LARGE SCALE GENOMIC DNA]</scope>
    <source>
        <strain evidence="2 3">DSM 18921</strain>
    </source>
</reference>
<dbReference type="Proteomes" id="UP000238338">
    <property type="component" value="Unassembled WGS sequence"/>
</dbReference>
<name>A0A2S8S3R6_9RHOB</name>
<dbReference type="AlphaFoldDB" id="A0A2S8S3R6"/>
<dbReference type="RefSeq" id="WP_211301748.1">
    <property type="nucleotide sequence ID" value="NZ_PVEP01000009.1"/>
</dbReference>
<organism evidence="2 3">
    <name type="scientific">Albidovulum denitrificans</name>
    <dbReference type="NCBI Taxonomy" id="404881"/>
    <lineage>
        <taxon>Bacteria</taxon>
        <taxon>Pseudomonadati</taxon>
        <taxon>Pseudomonadota</taxon>
        <taxon>Alphaproteobacteria</taxon>
        <taxon>Rhodobacterales</taxon>
        <taxon>Paracoccaceae</taxon>
        <taxon>Albidovulum</taxon>
    </lineage>
</organism>
<feature type="signal peptide" evidence="1">
    <location>
        <begin position="1"/>
        <end position="31"/>
    </location>
</feature>
<proteinExistence type="predicted"/>
<protein>
    <submittedName>
        <fullName evidence="2">Uncharacterized protein</fullName>
    </submittedName>
</protein>
<comment type="caution">
    <text evidence="2">The sequence shown here is derived from an EMBL/GenBank/DDBJ whole genome shotgun (WGS) entry which is preliminary data.</text>
</comment>
<feature type="chain" id="PRO_5015586205" evidence="1">
    <location>
        <begin position="32"/>
        <end position="1195"/>
    </location>
</feature>
<accession>A0A2S8S3R6</accession>
<dbReference type="EMBL" id="PVEP01000009">
    <property type="protein sequence ID" value="PQV55447.1"/>
    <property type="molecule type" value="Genomic_DNA"/>
</dbReference>
<keyword evidence="3" id="KW-1185">Reference proteome</keyword>
<keyword evidence="1" id="KW-0732">Signal</keyword>
<evidence type="ECO:0000313" key="3">
    <source>
        <dbReference type="Proteomes" id="UP000238338"/>
    </source>
</evidence>